<dbReference type="SUPFAM" id="SSF51120">
    <property type="entry name" value="beta-Roll"/>
    <property type="match status" value="3"/>
</dbReference>
<dbReference type="SUPFAM" id="SSF88713">
    <property type="entry name" value="Glycoside hydrolase/deacetylase"/>
    <property type="match status" value="1"/>
</dbReference>
<dbReference type="InterPro" id="IPR001343">
    <property type="entry name" value="Hemolysn_Ca-bd"/>
</dbReference>
<dbReference type="Pfam" id="PF00353">
    <property type="entry name" value="HemolysinCabind"/>
    <property type="match status" value="3"/>
</dbReference>
<dbReference type="AlphaFoldDB" id="A0A6L3T5B9"/>
<dbReference type="Pfam" id="PF01522">
    <property type="entry name" value="Polysacc_deac_1"/>
    <property type="match status" value="1"/>
</dbReference>
<dbReference type="InterPro" id="IPR002509">
    <property type="entry name" value="NODB_dom"/>
</dbReference>
<name>A0A6L3T5B9_9HYPH</name>
<evidence type="ECO:0000313" key="7">
    <source>
        <dbReference type="Proteomes" id="UP000474159"/>
    </source>
</evidence>
<accession>A0A6L3T5B9</accession>
<evidence type="ECO:0000256" key="3">
    <source>
        <dbReference type="ARBA" id="ARBA00020071"/>
    </source>
</evidence>
<dbReference type="InterPro" id="IPR011049">
    <property type="entry name" value="Serralysin-like_metalloprot_C"/>
</dbReference>
<dbReference type="GO" id="GO:0016810">
    <property type="term" value="F:hydrolase activity, acting on carbon-nitrogen (but not peptide) bonds"/>
    <property type="evidence" value="ECO:0007669"/>
    <property type="project" value="InterPro"/>
</dbReference>
<dbReference type="EMBL" id="VZZK01000005">
    <property type="protein sequence ID" value="KAB1080268.1"/>
    <property type="molecule type" value="Genomic_DNA"/>
</dbReference>
<evidence type="ECO:0000256" key="4">
    <source>
        <dbReference type="ARBA" id="ARBA00032976"/>
    </source>
</evidence>
<feature type="domain" description="NodB homology" evidence="5">
    <location>
        <begin position="421"/>
        <end position="540"/>
    </location>
</feature>
<keyword evidence="7" id="KW-1185">Reference proteome</keyword>
<protein>
    <recommendedName>
        <fullName evidence="3">Chitooligosaccharide deacetylase</fullName>
    </recommendedName>
    <alternativeName>
        <fullName evidence="4">Nodulation protein B</fullName>
    </alternativeName>
</protein>
<dbReference type="Gene3D" id="2.150.10.10">
    <property type="entry name" value="Serralysin-like metalloprotease, C-terminal"/>
    <property type="match status" value="3"/>
</dbReference>
<dbReference type="Gene3D" id="3.20.20.370">
    <property type="entry name" value="Glycoside hydrolase/deacetylase"/>
    <property type="match status" value="1"/>
</dbReference>
<dbReference type="PRINTS" id="PR00313">
    <property type="entry name" value="CABNDNGRPT"/>
</dbReference>
<reference evidence="6 7" key="1">
    <citation type="submission" date="2019-09" db="EMBL/GenBank/DDBJ databases">
        <title>YIM 48816 draft genome.</title>
        <authorList>
            <person name="Jiang L."/>
        </authorList>
    </citation>
    <scope>NUCLEOTIDE SEQUENCE [LARGE SCALE GENOMIC DNA]</scope>
    <source>
        <strain evidence="6 7">YIM 48816</strain>
    </source>
</reference>
<dbReference type="GO" id="GO:0005975">
    <property type="term" value="P:carbohydrate metabolic process"/>
    <property type="evidence" value="ECO:0007669"/>
    <property type="project" value="InterPro"/>
</dbReference>
<sequence>MITVNGDLSDWTSADRLNPAGTTAAGYELYGNLSSGTLSFAIKAPTAIGSSTTIWLDTDRNQTTGYKIWGTYGGYDYNINFVNGVPYLYTGADGQNLVSPTPLTAAFNADRTIVELTLPSLQVGTPTALNVLADVNNAVFLPGDYSASPYTVRDAASLPPVADTGTKVGIVYSATTAANYFSPTAYSQLFMAAQNQAAAAGVPYDLLTEADLTNLTKLAAYDTLIFPSFRNVPAANVAAITDTLTTLTKNYHVGLITAGDFMTNDANNAALPGDSYSRMKSLLDVSRVDGANAVNVNVTAAPTTNPVMAGYTANELIHQYNNISTSYFTSTDGLGTTLANQNVNGVNQIAVMATQTGGRNVHFATDGMLADNNMLGHALDWTTQPTAGPDLSLHMSRNKAIVASRVDMDQAMETADVKPDSGPGIYDKLLPILTQWKQAYNFVGSYYIDIGNNPAEGQSTDWTLSKTYYNAMLAMGNEIGSHSYTHPEDTNILNPTQFQFEFQQSRQVIEQQLGLSGIGVAVPGAVETIATARQIAQYYPYMTGGASLIGAGYPGAIGYLTPADTNAVYIAPNTSFDFTLVGFQKLTAAQAEAAWAKEWGALTAHSDLPVVVWPWHDYGPTNWLTDAADAGYTTQMFTDFIARAAQAGSEFVTLADLAGRVASFEKSNLSYSFDAAANLLTATAASGGGSLGEFALDLGPGYTIRNVANWYAYDADSVFVPKAGGTFKIAVNGAADDVTHITKLADRSELLSLTGDGTNLAFSIVGEGHVLIDLKGGTGTTPQVSGATVASLTGEILDLQLTGLGQHDVSVTLTGAPPPPPTPGPIVGTAGNDTLTGTAGNDRIDGGLGADQMTGLAGDDTYVVDNTGDRVIEAANAGTDAVESSITYTLAANVENLTLTGTGAINGTGNALANVLTGNSGVNTLNGGAGDDRLDGKAGADRMTGGAGNDTYVVDNTGDVVTEASGGGTDKVESSITYTLAANVENLTLTGTGAINGTGNALVNTLVGNAGANLLNGAGGSDTLQGLGGNDTFIFQTALGTNNVDHIVDFAPGADHLQLARSVFTTLSVGPLTDAAFKDVAAGAVDANDRILYDHNTGTLSYDRDGSGNIAAPVVFAILDNKAALTHLDIMVV</sequence>
<comment type="similarity">
    <text evidence="2">Belongs to the polysaccharide deacetylase family.</text>
</comment>
<organism evidence="6 7">
    <name type="scientific">Methylobacterium soli</name>
    <dbReference type="NCBI Taxonomy" id="553447"/>
    <lineage>
        <taxon>Bacteria</taxon>
        <taxon>Pseudomonadati</taxon>
        <taxon>Pseudomonadota</taxon>
        <taxon>Alphaproteobacteria</taxon>
        <taxon>Hyphomicrobiales</taxon>
        <taxon>Methylobacteriaceae</taxon>
        <taxon>Methylobacterium</taxon>
    </lineage>
</organism>
<dbReference type="InterPro" id="IPR011330">
    <property type="entry name" value="Glyco_hydro/deAcase_b/a-brl"/>
</dbReference>
<evidence type="ECO:0000256" key="1">
    <source>
        <dbReference type="ARBA" id="ARBA00003236"/>
    </source>
</evidence>
<dbReference type="RefSeq" id="WP_150998277.1">
    <property type="nucleotide sequence ID" value="NZ_VZZK01000005.1"/>
</dbReference>
<evidence type="ECO:0000313" key="6">
    <source>
        <dbReference type="EMBL" id="KAB1080268.1"/>
    </source>
</evidence>
<dbReference type="Proteomes" id="UP000474159">
    <property type="component" value="Unassembled WGS sequence"/>
</dbReference>
<evidence type="ECO:0000256" key="2">
    <source>
        <dbReference type="ARBA" id="ARBA00010973"/>
    </source>
</evidence>
<dbReference type="GO" id="GO:0005509">
    <property type="term" value="F:calcium ion binding"/>
    <property type="evidence" value="ECO:0007669"/>
    <property type="project" value="InterPro"/>
</dbReference>
<dbReference type="OrthoDB" id="7966550at2"/>
<evidence type="ECO:0000259" key="5">
    <source>
        <dbReference type="Pfam" id="PF01522"/>
    </source>
</evidence>
<comment type="caution">
    <text evidence="6">The sequence shown here is derived from an EMBL/GenBank/DDBJ whole genome shotgun (WGS) entry which is preliminary data.</text>
</comment>
<comment type="function">
    <text evidence="1">Is involved in generating a small heat-stable compound (Nod), an acylated oligomer of N-acetylglucosamine, that stimulates mitosis in various plant protoplasts.</text>
</comment>
<gene>
    <name evidence="6" type="ORF">F6X53_06080</name>
</gene>
<proteinExistence type="inferred from homology"/>